<dbReference type="InterPro" id="IPR009057">
    <property type="entry name" value="Homeodomain-like_sf"/>
</dbReference>
<evidence type="ECO:0000259" key="6">
    <source>
        <dbReference type="PROSITE" id="PS50977"/>
    </source>
</evidence>
<gene>
    <name evidence="7" type="ORF">K1Y72_26470</name>
</gene>
<feature type="domain" description="HTH tetR-type" evidence="6">
    <location>
        <begin position="17"/>
        <end position="77"/>
    </location>
</feature>
<protein>
    <submittedName>
        <fullName evidence="7">TetR family transcriptional regulator</fullName>
    </submittedName>
</protein>
<keyword evidence="8" id="KW-1185">Reference proteome</keyword>
<keyword evidence="2 4" id="KW-0238">DNA-binding</keyword>
<evidence type="ECO:0000256" key="3">
    <source>
        <dbReference type="ARBA" id="ARBA00023163"/>
    </source>
</evidence>
<proteinExistence type="predicted"/>
<dbReference type="SUPFAM" id="SSF46689">
    <property type="entry name" value="Homeodomain-like"/>
    <property type="match status" value="1"/>
</dbReference>
<dbReference type="RefSeq" id="WP_220169185.1">
    <property type="nucleotide sequence ID" value="NZ_JAIBOA010000019.1"/>
</dbReference>
<evidence type="ECO:0000256" key="4">
    <source>
        <dbReference type="PROSITE-ProRule" id="PRU00335"/>
    </source>
</evidence>
<comment type="caution">
    <text evidence="7">The sequence shown here is derived from an EMBL/GenBank/DDBJ whole genome shotgun (WGS) entry which is preliminary data.</text>
</comment>
<organism evidence="7 8">
    <name type="scientific">Actinomadura parmotrematis</name>
    <dbReference type="NCBI Taxonomy" id="2864039"/>
    <lineage>
        <taxon>Bacteria</taxon>
        <taxon>Bacillati</taxon>
        <taxon>Actinomycetota</taxon>
        <taxon>Actinomycetes</taxon>
        <taxon>Streptosporangiales</taxon>
        <taxon>Thermomonosporaceae</taxon>
        <taxon>Actinomadura</taxon>
    </lineage>
</organism>
<accession>A0ABS7G2T0</accession>
<dbReference type="Gene3D" id="1.10.357.10">
    <property type="entry name" value="Tetracycline Repressor, domain 2"/>
    <property type="match status" value="1"/>
</dbReference>
<dbReference type="PROSITE" id="PS50977">
    <property type="entry name" value="HTH_TETR_2"/>
    <property type="match status" value="1"/>
</dbReference>
<dbReference type="InterPro" id="IPR050109">
    <property type="entry name" value="HTH-type_TetR-like_transc_reg"/>
</dbReference>
<reference evidence="7 8" key="1">
    <citation type="submission" date="2021-07" db="EMBL/GenBank/DDBJ databases">
        <title>Actinomadura sp. PM05-2 isolated from lichen.</title>
        <authorList>
            <person name="Somphong A."/>
            <person name="Phongsopitanun W."/>
            <person name="Tanasupawat S."/>
            <person name="Peongsungnone V."/>
        </authorList>
    </citation>
    <scope>NUCLEOTIDE SEQUENCE [LARGE SCALE GENOMIC DNA]</scope>
    <source>
        <strain evidence="7 8">PM05-2</strain>
    </source>
</reference>
<dbReference type="InterPro" id="IPR001647">
    <property type="entry name" value="HTH_TetR"/>
</dbReference>
<evidence type="ECO:0000256" key="1">
    <source>
        <dbReference type="ARBA" id="ARBA00023015"/>
    </source>
</evidence>
<keyword evidence="3" id="KW-0804">Transcription</keyword>
<dbReference type="PRINTS" id="PR00455">
    <property type="entry name" value="HTHTETR"/>
</dbReference>
<feature type="region of interest" description="Disordered" evidence="5">
    <location>
        <begin position="80"/>
        <end position="101"/>
    </location>
</feature>
<sequence>MPPRTDADEATERPRVPLSRRRVLRAAVAIADRDGLGALTMRRLAQELGVEAMSLYHHVASKEAVLDGVAELVLGEIVDAADGAGGPDPRDDWPRPCRWPR</sequence>
<keyword evidence="1" id="KW-0805">Transcription regulation</keyword>
<evidence type="ECO:0000256" key="5">
    <source>
        <dbReference type="SAM" id="MobiDB-lite"/>
    </source>
</evidence>
<evidence type="ECO:0000256" key="2">
    <source>
        <dbReference type="ARBA" id="ARBA00023125"/>
    </source>
</evidence>
<dbReference type="Proteomes" id="UP000774570">
    <property type="component" value="Unassembled WGS sequence"/>
</dbReference>
<dbReference type="PANTHER" id="PTHR30055:SF151">
    <property type="entry name" value="TRANSCRIPTIONAL REGULATORY PROTEIN"/>
    <property type="match status" value="1"/>
</dbReference>
<dbReference type="PANTHER" id="PTHR30055">
    <property type="entry name" value="HTH-TYPE TRANSCRIPTIONAL REGULATOR RUTR"/>
    <property type="match status" value="1"/>
</dbReference>
<evidence type="ECO:0000313" key="8">
    <source>
        <dbReference type="Proteomes" id="UP000774570"/>
    </source>
</evidence>
<feature type="DNA-binding region" description="H-T-H motif" evidence="4">
    <location>
        <begin position="40"/>
        <end position="59"/>
    </location>
</feature>
<name>A0ABS7G2T0_9ACTN</name>
<evidence type="ECO:0000313" key="7">
    <source>
        <dbReference type="EMBL" id="MBW8485948.1"/>
    </source>
</evidence>
<dbReference type="EMBL" id="JAIBOA010000019">
    <property type="protein sequence ID" value="MBW8485948.1"/>
    <property type="molecule type" value="Genomic_DNA"/>
</dbReference>
<dbReference type="Pfam" id="PF00440">
    <property type="entry name" value="TetR_N"/>
    <property type="match status" value="1"/>
</dbReference>